<name>A0A9W6Q6G5_9ACTN</name>
<evidence type="ECO:0000313" key="6">
    <source>
        <dbReference type="EMBL" id="GLW70807.1"/>
    </source>
</evidence>
<keyword evidence="3" id="KW-0804">Transcription</keyword>
<evidence type="ECO:0000256" key="3">
    <source>
        <dbReference type="ARBA" id="ARBA00023163"/>
    </source>
</evidence>
<dbReference type="GO" id="GO:0003700">
    <property type="term" value="F:DNA-binding transcription factor activity"/>
    <property type="evidence" value="ECO:0007669"/>
    <property type="project" value="InterPro"/>
</dbReference>
<dbReference type="GO" id="GO:0043565">
    <property type="term" value="F:sequence-specific DNA binding"/>
    <property type="evidence" value="ECO:0007669"/>
    <property type="project" value="InterPro"/>
</dbReference>
<dbReference type="Gene3D" id="1.10.10.60">
    <property type="entry name" value="Homeodomain-like"/>
    <property type="match status" value="1"/>
</dbReference>
<dbReference type="Pfam" id="PF12833">
    <property type="entry name" value="HTH_18"/>
    <property type="match status" value="1"/>
</dbReference>
<evidence type="ECO:0000256" key="2">
    <source>
        <dbReference type="ARBA" id="ARBA00023125"/>
    </source>
</evidence>
<keyword evidence="1" id="KW-0805">Transcription regulation</keyword>
<dbReference type="Proteomes" id="UP001165041">
    <property type="component" value="Unassembled WGS sequence"/>
</dbReference>
<dbReference type="PANTHER" id="PTHR43280:SF32">
    <property type="entry name" value="TRANSCRIPTIONAL REGULATORY PROTEIN"/>
    <property type="match status" value="1"/>
</dbReference>
<evidence type="ECO:0000256" key="1">
    <source>
        <dbReference type="ARBA" id="ARBA00023015"/>
    </source>
</evidence>
<gene>
    <name evidence="6" type="ORF">Kpho02_31060</name>
</gene>
<proteinExistence type="predicted"/>
<sequence>MARLGQEMSRNGQLGGRAPLVTDFPFPTTPGGPPGVEVTDPPGWAARLARLGVPTADTPVRPSFHLLITVRDGALRCVVDLTECRIDPGHWLWVRPGQVLRLLDGPCSGAVFVLFQASFLDPATVAAARLDRRAWRLPLLPAPSARPAVERTLELLVDEYRRLRDLPLEVHVEVVRHLLAVLVLRLSHLPGGERRRTAGDDAFRRFQQAVETDHPRTHRVEDYATRLGYSVRTLTRATRAATGQGAKTFIDERLVLEAKRLLLHSDSTTAAIGDRLGFPSTTVFARFFRHRTGETPTGFRARARITPEAG</sequence>
<feature type="region of interest" description="Disordered" evidence="4">
    <location>
        <begin position="1"/>
        <end position="35"/>
    </location>
</feature>
<reference evidence="6" key="1">
    <citation type="submission" date="2023-02" db="EMBL/GenBank/DDBJ databases">
        <title>Kitasatospora phosalacinea NBRC 14627.</title>
        <authorList>
            <person name="Ichikawa N."/>
            <person name="Sato H."/>
            <person name="Tonouchi N."/>
        </authorList>
    </citation>
    <scope>NUCLEOTIDE SEQUENCE</scope>
    <source>
        <strain evidence="6">NBRC 14627</strain>
    </source>
</reference>
<dbReference type="SUPFAM" id="SSF46689">
    <property type="entry name" value="Homeodomain-like"/>
    <property type="match status" value="1"/>
</dbReference>
<evidence type="ECO:0000256" key="4">
    <source>
        <dbReference type="SAM" id="MobiDB-lite"/>
    </source>
</evidence>
<dbReference type="SMART" id="SM00342">
    <property type="entry name" value="HTH_ARAC"/>
    <property type="match status" value="1"/>
</dbReference>
<protein>
    <submittedName>
        <fullName evidence="6">Transcriptional regulator</fullName>
    </submittedName>
</protein>
<dbReference type="PROSITE" id="PS01124">
    <property type="entry name" value="HTH_ARAC_FAMILY_2"/>
    <property type="match status" value="1"/>
</dbReference>
<comment type="caution">
    <text evidence="6">The sequence shown here is derived from an EMBL/GenBank/DDBJ whole genome shotgun (WGS) entry which is preliminary data.</text>
</comment>
<organism evidence="6 7">
    <name type="scientific">Kitasatospora phosalacinea</name>
    <dbReference type="NCBI Taxonomy" id="2065"/>
    <lineage>
        <taxon>Bacteria</taxon>
        <taxon>Bacillati</taxon>
        <taxon>Actinomycetota</taxon>
        <taxon>Actinomycetes</taxon>
        <taxon>Kitasatosporales</taxon>
        <taxon>Streptomycetaceae</taxon>
        <taxon>Kitasatospora</taxon>
    </lineage>
</organism>
<evidence type="ECO:0000313" key="7">
    <source>
        <dbReference type="Proteomes" id="UP001165041"/>
    </source>
</evidence>
<keyword evidence="2" id="KW-0238">DNA-binding</keyword>
<feature type="domain" description="HTH araC/xylS-type" evidence="5">
    <location>
        <begin position="204"/>
        <end position="302"/>
    </location>
</feature>
<dbReference type="AlphaFoldDB" id="A0A9W6Q6G5"/>
<dbReference type="InterPro" id="IPR018060">
    <property type="entry name" value="HTH_AraC"/>
</dbReference>
<evidence type="ECO:0000259" key="5">
    <source>
        <dbReference type="PROSITE" id="PS01124"/>
    </source>
</evidence>
<dbReference type="EMBL" id="BSSA01000009">
    <property type="protein sequence ID" value="GLW70807.1"/>
    <property type="molecule type" value="Genomic_DNA"/>
</dbReference>
<dbReference type="InterPro" id="IPR009057">
    <property type="entry name" value="Homeodomain-like_sf"/>
</dbReference>
<accession>A0A9W6Q6G5</accession>
<dbReference type="PANTHER" id="PTHR43280">
    <property type="entry name" value="ARAC-FAMILY TRANSCRIPTIONAL REGULATOR"/>
    <property type="match status" value="1"/>
</dbReference>